<protein>
    <submittedName>
        <fullName evidence="4">N-acetyltransferase</fullName>
    </submittedName>
</protein>
<evidence type="ECO:0000313" key="4">
    <source>
        <dbReference type="EMBL" id="GHC59990.1"/>
    </source>
</evidence>
<accession>A0A918TU09</accession>
<feature type="domain" description="N-acetyltransferase" evidence="3">
    <location>
        <begin position="156"/>
        <end position="301"/>
    </location>
</feature>
<reference evidence="4" key="2">
    <citation type="submission" date="2020-09" db="EMBL/GenBank/DDBJ databases">
        <authorList>
            <person name="Sun Q."/>
            <person name="Ohkuma M."/>
        </authorList>
    </citation>
    <scope>NUCLEOTIDE SEQUENCE</scope>
    <source>
        <strain evidence="4">JCM 4633</strain>
    </source>
</reference>
<keyword evidence="2" id="KW-0012">Acyltransferase</keyword>
<feature type="domain" description="N-acetyltransferase" evidence="3">
    <location>
        <begin position="1"/>
        <end position="156"/>
    </location>
</feature>
<dbReference type="GO" id="GO:0016747">
    <property type="term" value="F:acyltransferase activity, transferring groups other than amino-acyl groups"/>
    <property type="evidence" value="ECO:0007669"/>
    <property type="project" value="InterPro"/>
</dbReference>
<organism evidence="4 5">
    <name type="scientific">Streptomyces cinnamoneus</name>
    <name type="common">Streptoverticillium cinnamoneum</name>
    <dbReference type="NCBI Taxonomy" id="53446"/>
    <lineage>
        <taxon>Bacteria</taxon>
        <taxon>Bacillati</taxon>
        <taxon>Actinomycetota</taxon>
        <taxon>Actinomycetes</taxon>
        <taxon>Kitasatosporales</taxon>
        <taxon>Streptomycetaceae</taxon>
        <taxon>Streptomyces</taxon>
        <taxon>Streptomyces cinnamoneus group</taxon>
    </lineage>
</organism>
<sequence>MSLRLTALTTLTDPEETSAGRRLAWLASDPDGSPVGHAFLRLFTKEGQRHLAELDIQVHPAERRRRAGSLLFDAAVTAARQDGRRSVIAQAETGTPGAAFLVAKDFRAALALTYARLPLAAADHPALSAIAGTPHAGYHLAAWEGTVPDELADTFVASRRAMDDMPMGAVDYGTVAWDLDRVRAAASAVAARGDVLHTVAAVDRSDGSVAGFTELVVPGSGTGDAQHYGTAVLPEHRGRGLARWMKAASILQARERHPRLGGLLTDTADNNPHMRRVNDELGYLPTHTAHEYQLDLQADLPAVPGLAVV</sequence>
<dbReference type="PROSITE" id="PS51186">
    <property type="entry name" value="GNAT"/>
    <property type="match status" value="2"/>
</dbReference>
<dbReference type="InterPro" id="IPR050832">
    <property type="entry name" value="Bact_Acetyltransf"/>
</dbReference>
<dbReference type="InterPro" id="IPR000182">
    <property type="entry name" value="GNAT_dom"/>
</dbReference>
<name>A0A918TU09_STRCJ</name>
<dbReference type="Gene3D" id="3.40.630.30">
    <property type="match status" value="1"/>
</dbReference>
<evidence type="ECO:0000256" key="2">
    <source>
        <dbReference type="ARBA" id="ARBA00023315"/>
    </source>
</evidence>
<dbReference type="PANTHER" id="PTHR43877">
    <property type="entry name" value="AMINOALKYLPHOSPHONATE N-ACETYLTRANSFERASE-RELATED-RELATED"/>
    <property type="match status" value="1"/>
</dbReference>
<dbReference type="InterPro" id="IPR016181">
    <property type="entry name" value="Acyl_CoA_acyltransferase"/>
</dbReference>
<dbReference type="CDD" id="cd04301">
    <property type="entry name" value="NAT_SF"/>
    <property type="match status" value="2"/>
</dbReference>
<dbReference type="EMBL" id="BMVB01000014">
    <property type="protein sequence ID" value="GHC59990.1"/>
    <property type="molecule type" value="Genomic_DNA"/>
</dbReference>
<dbReference type="PANTHER" id="PTHR43877:SF1">
    <property type="entry name" value="ACETYLTRANSFERASE"/>
    <property type="match status" value="1"/>
</dbReference>
<evidence type="ECO:0000259" key="3">
    <source>
        <dbReference type="PROSITE" id="PS51186"/>
    </source>
</evidence>
<evidence type="ECO:0000313" key="5">
    <source>
        <dbReference type="Proteomes" id="UP000646244"/>
    </source>
</evidence>
<reference evidence="4" key="1">
    <citation type="journal article" date="2014" name="Int. J. Syst. Evol. Microbiol.">
        <title>Complete genome sequence of Corynebacterium casei LMG S-19264T (=DSM 44701T), isolated from a smear-ripened cheese.</title>
        <authorList>
            <consortium name="US DOE Joint Genome Institute (JGI-PGF)"/>
            <person name="Walter F."/>
            <person name="Albersmeier A."/>
            <person name="Kalinowski J."/>
            <person name="Ruckert C."/>
        </authorList>
    </citation>
    <scope>NUCLEOTIDE SEQUENCE</scope>
    <source>
        <strain evidence="4">JCM 4633</strain>
    </source>
</reference>
<dbReference type="SUPFAM" id="SSF55729">
    <property type="entry name" value="Acyl-CoA N-acyltransferases (Nat)"/>
    <property type="match status" value="2"/>
</dbReference>
<keyword evidence="1" id="KW-0808">Transferase</keyword>
<dbReference type="AlphaFoldDB" id="A0A918TU09"/>
<comment type="caution">
    <text evidence="4">The sequence shown here is derived from an EMBL/GenBank/DDBJ whole genome shotgun (WGS) entry which is preliminary data.</text>
</comment>
<evidence type="ECO:0000256" key="1">
    <source>
        <dbReference type="ARBA" id="ARBA00022679"/>
    </source>
</evidence>
<dbReference type="Pfam" id="PF00583">
    <property type="entry name" value="Acetyltransf_1"/>
    <property type="match status" value="2"/>
</dbReference>
<gene>
    <name evidence="4" type="ORF">GCM10010507_41210</name>
</gene>
<dbReference type="Proteomes" id="UP000646244">
    <property type="component" value="Unassembled WGS sequence"/>
</dbReference>
<dbReference type="RefSeq" id="WP_190111318.1">
    <property type="nucleotide sequence ID" value="NZ_BMVB01000014.1"/>
</dbReference>
<proteinExistence type="predicted"/>